<proteinExistence type="predicted"/>
<protein>
    <submittedName>
        <fullName evidence="1">Uncharacterized protein</fullName>
    </submittedName>
</protein>
<gene>
    <name evidence="1" type="ORF">QJS04_geneDACA012828</name>
</gene>
<dbReference type="Proteomes" id="UP001179952">
    <property type="component" value="Unassembled WGS sequence"/>
</dbReference>
<accession>A0AAV9BHF5</accession>
<reference evidence="1" key="1">
    <citation type="journal article" date="2023" name="Nat. Commun.">
        <title>Diploid and tetraploid genomes of Acorus and the evolution of monocots.</title>
        <authorList>
            <person name="Ma L."/>
            <person name="Liu K.W."/>
            <person name="Li Z."/>
            <person name="Hsiao Y.Y."/>
            <person name="Qi Y."/>
            <person name="Fu T."/>
            <person name="Tang G.D."/>
            <person name="Zhang D."/>
            <person name="Sun W.H."/>
            <person name="Liu D.K."/>
            <person name="Li Y."/>
            <person name="Chen G.Z."/>
            <person name="Liu X.D."/>
            <person name="Liao X.Y."/>
            <person name="Jiang Y.T."/>
            <person name="Yu X."/>
            <person name="Hao Y."/>
            <person name="Huang J."/>
            <person name="Zhao X.W."/>
            <person name="Ke S."/>
            <person name="Chen Y.Y."/>
            <person name="Wu W.L."/>
            <person name="Hsu J.L."/>
            <person name="Lin Y.F."/>
            <person name="Huang M.D."/>
            <person name="Li C.Y."/>
            <person name="Huang L."/>
            <person name="Wang Z.W."/>
            <person name="Zhao X."/>
            <person name="Zhong W.Y."/>
            <person name="Peng D.H."/>
            <person name="Ahmad S."/>
            <person name="Lan S."/>
            <person name="Zhang J.S."/>
            <person name="Tsai W.C."/>
            <person name="Van de Peer Y."/>
            <person name="Liu Z.J."/>
        </authorList>
    </citation>
    <scope>NUCLEOTIDE SEQUENCE</scope>
    <source>
        <strain evidence="1">SCP</strain>
    </source>
</reference>
<evidence type="ECO:0000313" key="1">
    <source>
        <dbReference type="EMBL" id="KAK1276119.1"/>
    </source>
</evidence>
<reference evidence="1" key="2">
    <citation type="submission" date="2023-06" db="EMBL/GenBank/DDBJ databases">
        <authorList>
            <person name="Ma L."/>
            <person name="Liu K.-W."/>
            <person name="Li Z."/>
            <person name="Hsiao Y.-Y."/>
            <person name="Qi Y."/>
            <person name="Fu T."/>
            <person name="Tang G."/>
            <person name="Zhang D."/>
            <person name="Sun W.-H."/>
            <person name="Liu D.-K."/>
            <person name="Li Y."/>
            <person name="Chen G.-Z."/>
            <person name="Liu X.-D."/>
            <person name="Liao X.-Y."/>
            <person name="Jiang Y.-T."/>
            <person name="Yu X."/>
            <person name="Hao Y."/>
            <person name="Huang J."/>
            <person name="Zhao X.-W."/>
            <person name="Ke S."/>
            <person name="Chen Y.-Y."/>
            <person name="Wu W.-L."/>
            <person name="Hsu J.-L."/>
            <person name="Lin Y.-F."/>
            <person name="Huang M.-D."/>
            <person name="Li C.-Y."/>
            <person name="Huang L."/>
            <person name="Wang Z.-W."/>
            <person name="Zhao X."/>
            <person name="Zhong W.-Y."/>
            <person name="Peng D.-H."/>
            <person name="Ahmad S."/>
            <person name="Lan S."/>
            <person name="Zhang J.-S."/>
            <person name="Tsai W.-C."/>
            <person name="Van De Peer Y."/>
            <person name="Liu Z.-J."/>
        </authorList>
    </citation>
    <scope>NUCLEOTIDE SEQUENCE</scope>
    <source>
        <strain evidence="1">SCP</strain>
        <tissue evidence="1">Leaves</tissue>
    </source>
</reference>
<dbReference type="AlphaFoldDB" id="A0AAV9BHF5"/>
<organism evidence="1 2">
    <name type="scientific">Acorus gramineus</name>
    <name type="common">Dwarf sweet flag</name>
    <dbReference type="NCBI Taxonomy" id="55184"/>
    <lineage>
        <taxon>Eukaryota</taxon>
        <taxon>Viridiplantae</taxon>
        <taxon>Streptophyta</taxon>
        <taxon>Embryophyta</taxon>
        <taxon>Tracheophyta</taxon>
        <taxon>Spermatophyta</taxon>
        <taxon>Magnoliopsida</taxon>
        <taxon>Liliopsida</taxon>
        <taxon>Acoraceae</taxon>
        <taxon>Acorus</taxon>
    </lineage>
</organism>
<sequence length="53" mass="6255">MSQDGACTLDHDAYNLGHNPEKQIVWKSLHHFMHDALDWPLIRETMPVIIQWD</sequence>
<dbReference type="EMBL" id="JAUJYN010000003">
    <property type="protein sequence ID" value="KAK1276119.1"/>
    <property type="molecule type" value="Genomic_DNA"/>
</dbReference>
<keyword evidence="2" id="KW-1185">Reference proteome</keyword>
<evidence type="ECO:0000313" key="2">
    <source>
        <dbReference type="Proteomes" id="UP001179952"/>
    </source>
</evidence>
<comment type="caution">
    <text evidence="1">The sequence shown here is derived from an EMBL/GenBank/DDBJ whole genome shotgun (WGS) entry which is preliminary data.</text>
</comment>
<name>A0AAV9BHF5_ACOGR</name>